<name>A0ABY5SJZ1_9MICO</name>
<evidence type="ECO:0000313" key="2">
    <source>
        <dbReference type="EMBL" id="UVI34847.1"/>
    </source>
</evidence>
<evidence type="ECO:0000256" key="1">
    <source>
        <dbReference type="SAM" id="MobiDB-lite"/>
    </source>
</evidence>
<gene>
    <name evidence="2" type="ORF">L1F31_12010</name>
</gene>
<feature type="region of interest" description="Disordered" evidence="1">
    <location>
        <begin position="158"/>
        <end position="186"/>
    </location>
</feature>
<dbReference type="Gene3D" id="1.20.1260.10">
    <property type="match status" value="1"/>
</dbReference>
<accession>A0ABY5SJZ1</accession>
<sequence length="324" mass="33855">MRFPVSRRVLLTAGVGGVSLGLLTACGLRIDSDPDIPTLDSTQQLRNRIARILDATSPGSGDPATAGEDLADFTAAIGPVWAPPAEFATEPPPTAEERTFVEAAEVVLKAVFEAAPQLGSGLIPVLSDVAVGLTLTAGTKKPELITTADDLIRTGREDMAGADNSSKDSSGGSDSSDGDGSDDGTQDRQAMFNAILNQSRAAAYGYERLAVNFETKSPERTRALDRIESLGSLSGEMLELLGEDGADPNASAWKLDPTPVDAASAKELALNLEDGVAASVLPWLDGEPAAILRLWESARARSGFAAPQPLRFTYDDSGQAEATK</sequence>
<dbReference type="RefSeq" id="WP_265417521.1">
    <property type="nucleotide sequence ID" value="NZ_CP093443.1"/>
</dbReference>
<dbReference type="InterPro" id="IPR012347">
    <property type="entry name" value="Ferritin-like"/>
</dbReference>
<evidence type="ECO:0000313" key="3">
    <source>
        <dbReference type="Proteomes" id="UP001064879"/>
    </source>
</evidence>
<protein>
    <recommendedName>
        <fullName evidence="4">DUF4439 domain-containing protein</fullName>
    </recommendedName>
</protein>
<proteinExistence type="predicted"/>
<dbReference type="EMBL" id="CP093443">
    <property type="protein sequence ID" value="UVI34847.1"/>
    <property type="molecule type" value="Genomic_DNA"/>
</dbReference>
<keyword evidence="3" id="KW-1185">Reference proteome</keyword>
<dbReference type="PROSITE" id="PS51257">
    <property type="entry name" value="PROKAR_LIPOPROTEIN"/>
    <property type="match status" value="1"/>
</dbReference>
<dbReference type="Proteomes" id="UP001064879">
    <property type="component" value="Chromosome"/>
</dbReference>
<organism evidence="2 3">
    <name type="scientific">Brevibacterium spongiae</name>
    <dbReference type="NCBI Taxonomy" id="2909672"/>
    <lineage>
        <taxon>Bacteria</taxon>
        <taxon>Bacillati</taxon>
        <taxon>Actinomycetota</taxon>
        <taxon>Actinomycetes</taxon>
        <taxon>Micrococcales</taxon>
        <taxon>Brevibacteriaceae</taxon>
        <taxon>Brevibacterium</taxon>
    </lineage>
</organism>
<evidence type="ECO:0008006" key="4">
    <source>
        <dbReference type="Google" id="ProtNLM"/>
    </source>
</evidence>
<reference evidence="2" key="1">
    <citation type="submission" date="2022-03" db="EMBL/GenBank/DDBJ databases">
        <title>Brevibacterium spongiae sp. nov., isolated from marine sponge.</title>
        <authorList>
            <person name="Li Z."/>
            <person name="Zhang M."/>
        </authorList>
    </citation>
    <scope>NUCLEOTIDE SEQUENCE</scope>
    <source>
        <strain evidence="2">WHS-Z9</strain>
    </source>
</reference>